<dbReference type="Pfam" id="PF09174">
    <property type="entry name" value="Maf1"/>
    <property type="match status" value="1"/>
</dbReference>
<dbReference type="RefSeq" id="XP_030999318.1">
    <property type="nucleotide sequence ID" value="XM_031134889.1"/>
</dbReference>
<feature type="compositionally biased region" description="Basic and acidic residues" evidence="2">
    <location>
        <begin position="355"/>
        <end position="366"/>
    </location>
</feature>
<gene>
    <name evidence="3" type="ORF">E0L32_012087</name>
</gene>
<feature type="compositionally biased region" description="Acidic residues" evidence="2">
    <location>
        <begin position="324"/>
        <end position="344"/>
    </location>
</feature>
<dbReference type="FunFam" id="3.40.1000.50:FF:000004">
    <property type="entry name" value="Repressor of RNA polymerase III transcription MAF1"/>
    <property type="match status" value="1"/>
</dbReference>
<dbReference type="PANTHER" id="PTHR22504:SF0">
    <property type="entry name" value="REPRESSOR OF RNA POLYMERASE III TRANSCRIPTION MAF1 HOMOLOG"/>
    <property type="match status" value="1"/>
</dbReference>
<comment type="subcellular location">
    <subcellularLocation>
        <location evidence="1">Nucleus</location>
    </subcellularLocation>
</comment>
<dbReference type="EMBL" id="SKBQ01000135">
    <property type="protein sequence ID" value="TPX17607.1"/>
    <property type="molecule type" value="Genomic_DNA"/>
</dbReference>
<comment type="similarity">
    <text evidence="1">Belongs to the MAF1 family.</text>
</comment>
<keyword evidence="1" id="KW-0539">Nucleus</keyword>
<keyword evidence="1" id="KW-0804">Transcription</keyword>
<evidence type="ECO:0000256" key="2">
    <source>
        <dbReference type="SAM" id="MobiDB-lite"/>
    </source>
</evidence>
<evidence type="ECO:0000256" key="1">
    <source>
        <dbReference type="PIRNR" id="PIRNR037240"/>
    </source>
</evidence>
<dbReference type="FunCoup" id="A0A507BCI0">
    <property type="interactions" value="84"/>
</dbReference>
<accession>A0A507BCI0</accession>
<proteinExistence type="inferred from homology"/>
<sequence>MKFLPLRDFDIVTSALNFDTPDCHVTGGCDLYTTKAAGSDKKLYKNIDKSLESQHAALLKFGASLSPPQREEMAASLNLSRSSPFGNLAEISSRRTFAYLIATLNASHSDYDFSHNLRPTDFKRERNLGKVMANIDSTLGNVRPNPLSFDGSISRSFGSSGAVSVTAASATAPCWGPQMWAMIDKEMTLKDCNVFSWQPSDDPFDEEEGAIWALHYFFFNKNLKRVAYLYVRGVPVMSHSPRLHPRGTATGGIVSASAKRRGLDGDDDLLSPLDAEGANKRARFWLGDKYADRLEASDDDFADDGLMWNRGRNGDFDDYSRFDDEFEDDGYDLEEDDEMMEDDDDQRRKSPVRGMSEDIAARMEIE</sequence>
<organism evidence="3 4">
    <name type="scientific">Thyridium curvatum</name>
    <dbReference type="NCBI Taxonomy" id="1093900"/>
    <lineage>
        <taxon>Eukaryota</taxon>
        <taxon>Fungi</taxon>
        <taxon>Dikarya</taxon>
        <taxon>Ascomycota</taxon>
        <taxon>Pezizomycotina</taxon>
        <taxon>Sordariomycetes</taxon>
        <taxon>Sordariomycetidae</taxon>
        <taxon>Thyridiales</taxon>
        <taxon>Thyridiaceae</taxon>
        <taxon>Thyridium</taxon>
    </lineage>
</organism>
<dbReference type="GO" id="GO:0000994">
    <property type="term" value="F:RNA polymerase III core binding"/>
    <property type="evidence" value="ECO:0007669"/>
    <property type="project" value="TreeGrafter"/>
</dbReference>
<dbReference type="Proteomes" id="UP000319257">
    <property type="component" value="Unassembled WGS sequence"/>
</dbReference>
<keyword evidence="1" id="KW-0678">Repressor</keyword>
<dbReference type="PIRSF" id="PIRSF037240">
    <property type="entry name" value="RNA_polIII_Trep_MAF1"/>
    <property type="match status" value="1"/>
</dbReference>
<dbReference type="AlphaFoldDB" id="A0A507BCI0"/>
<dbReference type="PANTHER" id="PTHR22504">
    <property type="entry name" value="REPRESSOR OF RNA POLYMERASE III TRANSCRIPTION MAF1"/>
    <property type="match status" value="1"/>
</dbReference>
<dbReference type="Gene3D" id="3.40.1000.50">
    <property type="entry name" value="Repressor of RNA polymerase III transcription Maf1"/>
    <property type="match status" value="1"/>
</dbReference>
<comment type="caution">
    <text evidence="3">The sequence shown here is derived from an EMBL/GenBank/DDBJ whole genome shotgun (WGS) entry which is preliminary data.</text>
</comment>
<dbReference type="STRING" id="1093900.A0A507BCI0"/>
<name>A0A507BCI0_9PEZI</name>
<protein>
    <recommendedName>
        <fullName evidence="1">Repressor of RNA polymerase III transcription MAF1</fullName>
    </recommendedName>
</protein>
<dbReference type="GeneID" id="41979534"/>
<dbReference type="OrthoDB" id="277029at2759"/>
<dbReference type="InParanoid" id="A0A507BCI0"/>
<keyword evidence="4" id="KW-1185">Reference proteome</keyword>
<dbReference type="GO" id="GO:0005634">
    <property type="term" value="C:nucleus"/>
    <property type="evidence" value="ECO:0007669"/>
    <property type="project" value="UniProtKB-SubCell"/>
</dbReference>
<dbReference type="InterPro" id="IPR015257">
    <property type="entry name" value="Maf1"/>
</dbReference>
<dbReference type="GO" id="GO:0016480">
    <property type="term" value="P:negative regulation of transcription by RNA polymerase III"/>
    <property type="evidence" value="ECO:0007669"/>
    <property type="project" value="UniProtKB-UniRule"/>
</dbReference>
<evidence type="ECO:0000313" key="4">
    <source>
        <dbReference type="Proteomes" id="UP000319257"/>
    </source>
</evidence>
<dbReference type="InterPro" id="IPR038564">
    <property type="entry name" value="Maf1_sf"/>
</dbReference>
<evidence type="ECO:0000313" key="3">
    <source>
        <dbReference type="EMBL" id="TPX17607.1"/>
    </source>
</evidence>
<reference evidence="3 4" key="1">
    <citation type="submission" date="2019-06" db="EMBL/GenBank/DDBJ databases">
        <title>Draft genome sequence of the filamentous fungus Phialemoniopsis curvata isolated from diesel fuel.</title>
        <authorList>
            <person name="Varaljay V.A."/>
            <person name="Lyon W.J."/>
            <person name="Crouch A.L."/>
            <person name="Drake C.E."/>
            <person name="Hollomon J.M."/>
            <person name="Nadeau L.J."/>
            <person name="Nunn H.S."/>
            <person name="Stevenson B.S."/>
            <person name="Bojanowski C.L."/>
            <person name="Crookes-Goodson W.J."/>
        </authorList>
    </citation>
    <scope>NUCLEOTIDE SEQUENCE [LARGE SCALE GENOMIC DNA]</scope>
    <source>
        <strain evidence="3 4">D216</strain>
    </source>
</reference>
<feature type="region of interest" description="Disordered" evidence="2">
    <location>
        <begin position="321"/>
        <end position="366"/>
    </location>
</feature>
<comment type="function">
    <text evidence="1">Mediator of diverse signals that repress RNA polymerase III transcription. Inhibits the de novo assembly of TFIIIB onto DNA.</text>
</comment>
<keyword evidence="1" id="KW-0805">Transcription regulation</keyword>